<dbReference type="InterPro" id="IPR010461">
    <property type="entry name" value="ComK"/>
</dbReference>
<organism evidence="1 2">
    <name type="scientific">Pallidibacillus thermolactis</name>
    <dbReference type="NCBI Taxonomy" id="251051"/>
    <lineage>
        <taxon>Bacteria</taxon>
        <taxon>Bacillati</taxon>
        <taxon>Bacillota</taxon>
        <taxon>Bacilli</taxon>
        <taxon>Bacillales</taxon>
        <taxon>Bacillaceae</taxon>
        <taxon>Pallidibacillus</taxon>
    </lineage>
</organism>
<keyword evidence="2" id="KW-1185">Reference proteome</keyword>
<sequence length="204" mass="24070">MSEKNKKLFDEYEFDAFVMAVVPIKYGSKIYSKIMKTNDEFIVPFRPIEVIKKSCEYYASSYEGRKEGTKNLIGVTHKSPIVIEPVQSIYIFPTASPNQQHCYWISHEHVLLYQRIDKKHTEVVFSNKQVIEVPISYRSFENQMLRTALLRTKMEQRSNLSWNTTLFTETRYSEVEALEQRSQYDVFSKQPILSQRSSSKRLNK</sequence>
<evidence type="ECO:0000313" key="2">
    <source>
        <dbReference type="Proteomes" id="UP001208656"/>
    </source>
</evidence>
<dbReference type="RefSeq" id="WP_263061897.1">
    <property type="nucleotide sequence ID" value="NZ_JAOUSE010000034.1"/>
</dbReference>
<gene>
    <name evidence="1" type="ORF">OEV82_10925</name>
</gene>
<protein>
    <submittedName>
        <fullName evidence="1">Competence protein ComK</fullName>
    </submittedName>
</protein>
<accession>A0ABT2WGY4</accession>
<reference evidence="1 2" key="1">
    <citation type="submission" date="2022-10" db="EMBL/GenBank/DDBJ databases">
        <title>Description of Fervidibacillus gen. nov. in the family Fervidibacillaceae fam. nov. with two species, Fervidibacillus albus sp. nov., and Fervidibacillus halotolerans sp. nov., isolated from tidal flat sediments.</title>
        <authorList>
            <person name="Kwon K.K."/>
            <person name="Yang S.-H."/>
        </authorList>
    </citation>
    <scope>NUCLEOTIDE SEQUENCE [LARGE SCALE GENOMIC DNA]</scope>
    <source>
        <strain evidence="1 2">DSM 23332</strain>
    </source>
</reference>
<proteinExistence type="predicted"/>
<dbReference type="PIRSF" id="PIRSF011560">
    <property type="entry name" value="ComK"/>
    <property type="match status" value="1"/>
</dbReference>
<evidence type="ECO:0000313" key="1">
    <source>
        <dbReference type="EMBL" id="MCU9594951.1"/>
    </source>
</evidence>
<comment type="caution">
    <text evidence="1">The sequence shown here is derived from an EMBL/GenBank/DDBJ whole genome shotgun (WGS) entry which is preliminary data.</text>
</comment>
<name>A0ABT2WGY4_9BACI</name>
<dbReference type="EMBL" id="JAOUSE010000034">
    <property type="protein sequence ID" value="MCU9594951.1"/>
    <property type="molecule type" value="Genomic_DNA"/>
</dbReference>
<dbReference type="Pfam" id="PF06338">
    <property type="entry name" value="ComK"/>
    <property type="match status" value="1"/>
</dbReference>
<dbReference type="Proteomes" id="UP001208656">
    <property type="component" value="Unassembled WGS sequence"/>
</dbReference>